<organism evidence="2 3">
    <name type="scientific">Nakamurella antarctica</name>
    <dbReference type="NCBI Taxonomy" id="1902245"/>
    <lineage>
        <taxon>Bacteria</taxon>
        <taxon>Bacillati</taxon>
        <taxon>Actinomycetota</taxon>
        <taxon>Actinomycetes</taxon>
        <taxon>Nakamurellales</taxon>
        <taxon>Nakamurellaceae</taxon>
        <taxon>Nakamurella</taxon>
    </lineage>
</organism>
<reference evidence="2 3" key="2">
    <citation type="submission" date="2018-12" db="EMBL/GenBank/DDBJ databases">
        <title>Nakamurella antarcticus sp. nov., isolated from Antarctica South Shetland Islands soil.</title>
        <authorList>
            <person name="Peng F."/>
        </authorList>
    </citation>
    <scope>NUCLEOTIDE SEQUENCE [LARGE SCALE GENOMIC DNA]</scope>
    <source>
        <strain evidence="2 3">S14-144</strain>
    </source>
</reference>
<keyword evidence="3" id="KW-1185">Reference proteome</keyword>
<evidence type="ECO:0000313" key="3">
    <source>
        <dbReference type="Proteomes" id="UP000268084"/>
    </source>
</evidence>
<evidence type="ECO:0000256" key="1">
    <source>
        <dbReference type="SAM" id="Phobius"/>
    </source>
</evidence>
<feature type="transmembrane region" description="Helical" evidence="1">
    <location>
        <begin position="12"/>
        <end position="32"/>
    </location>
</feature>
<name>A0A3G8ZKH8_9ACTN</name>
<evidence type="ECO:0000313" key="2">
    <source>
        <dbReference type="EMBL" id="AZI57710.1"/>
    </source>
</evidence>
<dbReference type="AlphaFoldDB" id="A0A3G8ZKH8"/>
<sequence length="177" mass="19136">MSRRFLTPGWLFGHVLVVASVLLTLRLGWWQLERSHESTGGAQNFGYALLWPAFGAAFIYMWSRFLKLETLRAEGEEEAHAADVSSMLAEAEGLTAAAAQASASPTQAAATPTAADPMATQIPVSQKNHLQTIHTEPAPVPVIGMGTVGDEDNDDPELIAYNRALAALAEQDHRRAR</sequence>
<reference evidence="2 3" key="1">
    <citation type="submission" date="2018-11" db="EMBL/GenBank/DDBJ databases">
        <authorList>
            <person name="Da X."/>
        </authorList>
    </citation>
    <scope>NUCLEOTIDE SEQUENCE [LARGE SCALE GENOMIC DNA]</scope>
    <source>
        <strain evidence="2 3">S14-144</strain>
    </source>
</reference>
<proteinExistence type="predicted"/>
<dbReference type="Proteomes" id="UP000268084">
    <property type="component" value="Chromosome"/>
</dbReference>
<keyword evidence="1" id="KW-0472">Membrane</keyword>
<dbReference type="OrthoDB" id="5187941at2"/>
<dbReference type="RefSeq" id="WP_124798395.1">
    <property type="nucleotide sequence ID" value="NZ_CP034170.1"/>
</dbReference>
<keyword evidence="1" id="KW-0812">Transmembrane</keyword>
<gene>
    <name evidence="2" type="ORF">EH165_05650</name>
</gene>
<dbReference type="EMBL" id="CP034170">
    <property type="protein sequence ID" value="AZI57710.1"/>
    <property type="molecule type" value="Genomic_DNA"/>
</dbReference>
<feature type="transmembrane region" description="Helical" evidence="1">
    <location>
        <begin position="44"/>
        <end position="62"/>
    </location>
</feature>
<accession>A0A3G8ZKH8</accession>
<dbReference type="KEGG" id="nak:EH165_05650"/>
<evidence type="ECO:0008006" key="4">
    <source>
        <dbReference type="Google" id="ProtNLM"/>
    </source>
</evidence>
<keyword evidence="1" id="KW-1133">Transmembrane helix</keyword>
<protein>
    <recommendedName>
        <fullName evidence="4">DNA-binding transcriptional regulator of glucitol operon</fullName>
    </recommendedName>
</protein>